<reference evidence="10" key="1">
    <citation type="journal article" date="2022" name="Front. Microbiol.">
        <title>New perspectives on an old grouping: The genomic and phenotypic variability of Oxalobacter formigenes and the implications for calcium oxalate stone prevention.</title>
        <authorList>
            <person name="Chmiel J.A."/>
            <person name="Carr C."/>
            <person name="Stuivenberg G.A."/>
            <person name="Venema R."/>
            <person name="Chanyi R.M."/>
            <person name="Al K.F."/>
            <person name="Giguere D."/>
            <person name="Say H."/>
            <person name="Akouris P.P."/>
            <person name="Dominguez Romero S.A."/>
            <person name="Kwong A."/>
            <person name="Tai V."/>
            <person name="Koval S.F."/>
            <person name="Razvi H."/>
            <person name="Bjazevic J."/>
            <person name="Burton J.P."/>
        </authorList>
    </citation>
    <scope>NUCLEOTIDE SEQUENCE</scope>
    <source>
        <strain evidence="10">WoOx3</strain>
    </source>
</reference>
<keyword evidence="6 7" id="KW-0694">RNA-binding</keyword>
<dbReference type="AlphaFoldDB" id="A0A9E9LYG2"/>
<feature type="binding site" evidence="7 8">
    <location>
        <position position="14"/>
    </location>
    <ligand>
        <name>S-adenosyl-L-methionine</name>
        <dbReference type="ChEBI" id="CHEBI:59789"/>
    </ligand>
</feature>
<dbReference type="InterPro" id="IPR020596">
    <property type="entry name" value="rRNA_Ade_Mease_Trfase_CS"/>
</dbReference>
<evidence type="ECO:0000256" key="6">
    <source>
        <dbReference type="ARBA" id="ARBA00022884"/>
    </source>
</evidence>
<dbReference type="HAMAP" id="MF_00607">
    <property type="entry name" value="16SrRNA_methyltr_A"/>
    <property type="match status" value="1"/>
</dbReference>
<keyword evidence="5 7" id="KW-0949">S-adenosyl-L-methionine</keyword>
<dbReference type="InterPro" id="IPR011530">
    <property type="entry name" value="rRNA_adenine_dimethylase"/>
</dbReference>
<dbReference type="SMART" id="SM00650">
    <property type="entry name" value="rADc"/>
    <property type="match status" value="1"/>
</dbReference>
<comment type="function">
    <text evidence="7">Specifically dimethylates two adjacent adenosines (A1518 and A1519) in the loop of a conserved hairpin near the 3'-end of 16S rRNA in the 30S particle. May play a critical role in biogenesis of 30S subunits.</text>
</comment>
<evidence type="ECO:0000256" key="2">
    <source>
        <dbReference type="ARBA" id="ARBA00022552"/>
    </source>
</evidence>
<feature type="binding site" evidence="7 8">
    <location>
        <position position="84"/>
    </location>
    <ligand>
        <name>S-adenosyl-L-methionine</name>
        <dbReference type="ChEBI" id="CHEBI:59789"/>
    </ligand>
</feature>
<keyword evidence="2 7" id="KW-0698">rRNA processing</keyword>
<dbReference type="Gene3D" id="1.10.8.100">
    <property type="entry name" value="Ribosomal RNA adenine dimethylase-like, domain 2"/>
    <property type="match status" value="1"/>
</dbReference>
<name>A0A9E9LYG2_9BURK</name>
<dbReference type="Pfam" id="PF00398">
    <property type="entry name" value="RrnaAD"/>
    <property type="match status" value="1"/>
</dbReference>
<feature type="binding site" evidence="7 8">
    <location>
        <position position="39"/>
    </location>
    <ligand>
        <name>S-adenosyl-L-methionine</name>
        <dbReference type="ChEBI" id="CHEBI:59789"/>
    </ligand>
</feature>
<dbReference type="InterPro" id="IPR020598">
    <property type="entry name" value="rRNA_Ade_methylase_Trfase_N"/>
</dbReference>
<dbReference type="NCBIfam" id="TIGR00755">
    <property type="entry name" value="ksgA"/>
    <property type="match status" value="1"/>
</dbReference>
<evidence type="ECO:0000256" key="5">
    <source>
        <dbReference type="ARBA" id="ARBA00022691"/>
    </source>
</evidence>
<dbReference type="GO" id="GO:0005829">
    <property type="term" value="C:cytosol"/>
    <property type="evidence" value="ECO:0007669"/>
    <property type="project" value="TreeGrafter"/>
</dbReference>
<sequence length="256" mass="28946">MKHTPRKRFGQNFLQDVSILEAIITAIAPKKTDLMVEIGPGLGALTHLLSRFLPLLHVIELDRDLVERLKKTGSPDTLVIHQGDVLQFDFEKIASGSDKKMRIVGNLPYNISTPLLFHLVPFASRVEDQHFMLQKEVVERMVAEPGSKTYGRLSVMLQWQYHMELLFIVPPSAFHPPPKVDSAIVRMIPRVEPAACDSRKLEKTVTQAFSQRRKILRNTLAPLFTEADLVDVGIDPGKRPEEIPVEQFISLANRLS</sequence>
<comment type="similarity">
    <text evidence="7">Belongs to the class I-like SAM-binding methyltransferase superfamily. rRNA adenine N(6)-methyltransferase family. RsmA subfamily.</text>
</comment>
<accession>A0A9E9LYG2</accession>
<dbReference type="GO" id="GO:0003723">
    <property type="term" value="F:RNA binding"/>
    <property type="evidence" value="ECO:0007669"/>
    <property type="project" value="UniProtKB-UniRule"/>
</dbReference>
<protein>
    <recommendedName>
        <fullName evidence="7">Ribosomal RNA small subunit methyltransferase A</fullName>
        <ecNumber evidence="7">2.1.1.182</ecNumber>
    </recommendedName>
    <alternativeName>
        <fullName evidence="7">16S rRNA (adenine(1518)-N(6)/adenine(1519)-N(6))-dimethyltransferase</fullName>
    </alternativeName>
    <alternativeName>
        <fullName evidence="7">16S rRNA dimethyladenosine transferase</fullName>
    </alternativeName>
    <alternativeName>
        <fullName evidence="7">16S rRNA dimethylase</fullName>
    </alternativeName>
    <alternativeName>
        <fullName evidence="7">S-adenosylmethionine-6-N', N'-adenosyl(rRNA) dimethyltransferase</fullName>
    </alternativeName>
</protein>
<evidence type="ECO:0000313" key="10">
    <source>
        <dbReference type="EMBL" id="WAW11027.1"/>
    </source>
</evidence>
<evidence type="ECO:0000256" key="7">
    <source>
        <dbReference type="HAMAP-Rule" id="MF_00607"/>
    </source>
</evidence>
<dbReference type="SUPFAM" id="SSF53335">
    <property type="entry name" value="S-adenosyl-L-methionine-dependent methyltransferases"/>
    <property type="match status" value="1"/>
</dbReference>
<keyword evidence="11" id="KW-1185">Reference proteome</keyword>
<gene>
    <name evidence="7 10" type="primary">rsmA</name>
    <name evidence="7" type="synonym">ksgA</name>
    <name evidence="10" type="ORF">NB640_05180</name>
</gene>
<dbReference type="RefSeq" id="WP_269310124.1">
    <property type="nucleotide sequence ID" value="NZ_CP098242.1"/>
</dbReference>
<evidence type="ECO:0000313" key="11">
    <source>
        <dbReference type="Proteomes" id="UP001156215"/>
    </source>
</evidence>
<dbReference type="Proteomes" id="UP001156215">
    <property type="component" value="Chromosome"/>
</dbReference>
<comment type="subcellular location">
    <subcellularLocation>
        <location evidence="7">Cytoplasm</location>
    </subcellularLocation>
</comment>
<feature type="domain" description="Ribosomal RNA adenine methylase transferase N-terminal" evidence="9">
    <location>
        <begin position="19"/>
        <end position="191"/>
    </location>
</feature>
<feature type="binding site" evidence="7 8">
    <location>
        <position position="12"/>
    </location>
    <ligand>
        <name>S-adenosyl-L-methionine</name>
        <dbReference type="ChEBI" id="CHEBI:59789"/>
    </ligand>
</feature>
<evidence type="ECO:0000256" key="3">
    <source>
        <dbReference type="ARBA" id="ARBA00022603"/>
    </source>
</evidence>
<feature type="binding site" evidence="7 8">
    <location>
        <position position="60"/>
    </location>
    <ligand>
        <name>S-adenosyl-L-methionine</name>
        <dbReference type="ChEBI" id="CHEBI:59789"/>
    </ligand>
</feature>
<feature type="binding site" evidence="7 8">
    <location>
        <position position="106"/>
    </location>
    <ligand>
        <name>S-adenosyl-L-methionine</name>
        <dbReference type="ChEBI" id="CHEBI:59789"/>
    </ligand>
</feature>
<dbReference type="FunFam" id="1.10.8.100:FF:000001">
    <property type="entry name" value="Ribosomal RNA small subunit methyltransferase A"/>
    <property type="match status" value="1"/>
</dbReference>
<dbReference type="PANTHER" id="PTHR11727">
    <property type="entry name" value="DIMETHYLADENOSINE TRANSFERASE"/>
    <property type="match status" value="1"/>
</dbReference>
<dbReference type="PROSITE" id="PS01131">
    <property type="entry name" value="RRNA_A_DIMETH"/>
    <property type="match status" value="1"/>
</dbReference>
<evidence type="ECO:0000256" key="8">
    <source>
        <dbReference type="PROSITE-ProRule" id="PRU01026"/>
    </source>
</evidence>
<keyword evidence="4 7" id="KW-0808">Transferase</keyword>
<dbReference type="InterPro" id="IPR001737">
    <property type="entry name" value="KsgA/Erm"/>
</dbReference>
<dbReference type="PROSITE" id="PS51689">
    <property type="entry name" value="SAM_RNA_A_N6_MT"/>
    <property type="match status" value="1"/>
</dbReference>
<dbReference type="InterPro" id="IPR029063">
    <property type="entry name" value="SAM-dependent_MTases_sf"/>
</dbReference>
<evidence type="ECO:0000256" key="1">
    <source>
        <dbReference type="ARBA" id="ARBA00022490"/>
    </source>
</evidence>
<dbReference type="EC" id="2.1.1.182" evidence="7"/>
<comment type="catalytic activity">
    <reaction evidence="7">
        <text>adenosine(1518)/adenosine(1519) in 16S rRNA + 4 S-adenosyl-L-methionine = N(6)-dimethyladenosine(1518)/N(6)-dimethyladenosine(1519) in 16S rRNA + 4 S-adenosyl-L-homocysteine + 4 H(+)</text>
        <dbReference type="Rhea" id="RHEA:19609"/>
        <dbReference type="Rhea" id="RHEA-COMP:10232"/>
        <dbReference type="Rhea" id="RHEA-COMP:10233"/>
        <dbReference type="ChEBI" id="CHEBI:15378"/>
        <dbReference type="ChEBI" id="CHEBI:57856"/>
        <dbReference type="ChEBI" id="CHEBI:59789"/>
        <dbReference type="ChEBI" id="CHEBI:74411"/>
        <dbReference type="ChEBI" id="CHEBI:74493"/>
        <dbReference type="EC" id="2.1.1.182"/>
    </reaction>
</comment>
<evidence type="ECO:0000259" key="9">
    <source>
        <dbReference type="SMART" id="SM00650"/>
    </source>
</evidence>
<proteinExistence type="inferred from homology"/>
<dbReference type="Gene3D" id="3.40.50.150">
    <property type="entry name" value="Vaccinia Virus protein VP39"/>
    <property type="match status" value="1"/>
</dbReference>
<dbReference type="InterPro" id="IPR023165">
    <property type="entry name" value="rRNA_Ade_diMease-like_C"/>
</dbReference>
<evidence type="ECO:0000256" key="4">
    <source>
        <dbReference type="ARBA" id="ARBA00022679"/>
    </source>
</evidence>
<organism evidence="10 11">
    <name type="scientific">Oxalobacter vibrioformis</name>
    <dbReference type="NCBI Taxonomy" id="933080"/>
    <lineage>
        <taxon>Bacteria</taxon>
        <taxon>Pseudomonadati</taxon>
        <taxon>Pseudomonadota</taxon>
        <taxon>Betaproteobacteria</taxon>
        <taxon>Burkholderiales</taxon>
        <taxon>Oxalobacteraceae</taxon>
        <taxon>Oxalobacter</taxon>
    </lineage>
</organism>
<keyword evidence="3 7" id="KW-0489">Methyltransferase</keyword>
<dbReference type="GO" id="GO:0052908">
    <property type="term" value="F:16S rRNA (adenine(1518)-N(6)/adenine(1519)-N(6))-dimethyltransferase activity"/>
    <property type="evidence" value="ECO:0007669"/>
    <property type="project" value="UniProtKB-EC"/>
</dbReference>
<dbReference type="EMBL" id="CP098242">
    <property type="protein sequence ID" value="WAW11027.1"/>
    <property type="molecule type" value="Genomic_DNA"/>
</dbReference>
<dbReference type="PANTHER" id="PTHR11727:SF7">
    <property type="entry name" value="DIMETHYLADENOSINE TRANSFERASE-RELATED"/>
    <property type="match status" value="1"/>
</dbReference>
<keyword evidence="1 7" id="KW-0963">Cytoplasm</keyword>
<dbReference type="KEGG" id="ovb:NB640_05180"/>